<dbReference type="EMBL" id="CP045699">
    <property type="protein sequence ID" value="QGA64711.1"/>
    <property type="molecule type" value="Genomic_DNA"/>
</dbReference>
<organism evidence="1 2">
    <name type="scientific">Vibrio algicola</name>
    <dbReference type="NCBI Taxonomy" id="2662262"/>
    <lineage>
        <taxon>Bacteria</taxon>
        <taxon>Pseudomonadati</taxon>
        <taxon>Pseudomonadota</taxon>
        <taxon>Gammaproteobacteria</taxon>
        <taxon>Vibrionales</taxon>
        <taxon>Vibrionaceae</taxon>
        <taxon>Vibrio</taxon>
    </lineage>
</organism>
<name>A0A5Q0TDG0_9VIBR</name>
<accession>A0A5Q0TDG0</accession>
<protein>
    <submittedName>
        <fullName evidence="1">PD-(D/E)XK nuclease superfamily protein</fullName>
    </submittedName>
</protein>
<evidence type="ECO:0000313" key="2">
    <source>
        <dbReference type="Proteomes" id="UP000348942"/>
    </source>
</evidence>
<dbReference type="Proteomes" id="UP000348942">
    <property type="component" value="Chromosome 1"/>
</dbReference>
<reference evidence="1 2" key="1">
    <citation type="submission" date="2019-10" db="EMBL/GenBank/DDBJ databases">
        <title>Vibrio sp. nov., isolated from Coralline algae surface.</title>
        <authorList>
            <person name="Geng Y."/>
            <person name="Zhang X."/>
        </authorList>
    </citation>
    <scope>NUCLEOTIDE SEQUENCE [LARGE SCALE GENOMIC DNA]</scope>
    <source>
        <strain evidence="1 2">SM1977</strain>
    </source>
</reference>
<sequence length="309" mass="35327">MKELNTFQSVNERDVDLLVLEELNVSDSFAQWFVCRVREEITSIKTLGAWHSVVDTNLGESDLVYIYQSDDLSSQAILIENKIDASAQAQQGEIYRLRGNRGLEDGLWQDFRTCIIAPKAYIARNAEPYDAAISYEEIMVYLAAQGDKRGLYKAQTLRDAIEKNRRGYVATVCIKTTDFAQKYLAYASEHFPQLNPEQPKPRANGHDWIHFYPEPINKKIRIIHQIYGKVIKLQFLGQADNFDDIKSHFEGLECSGYRIIKSGKSVNIETPLPEISIAEQSFDSVLEEIGIALNKAQQLHSWMENYHSV</sequence>
<proteinExistence type="predicted"/>
<dbReference type="AlphaFoldDB" id="A0A5Q0TDG0"/>
<gene>
    <name evidence="1" type="ORF">GFB47_04425</name>
</gene>
<dbReference type="RefSeq" id="WP_153446855.1">
    <property type="nucleotide sequence ID" value="NZ_CP045699.1"/>
</dbReference>
<evidence type="ECO:0000313" key="1">
    <source>
        <dbReference type="EMBL" id="QGA64711.1"/>
    </source>
</evidence>
<keyword evidence="2" id="KW-1185">Reference proteome</keyword>